<dbReference type="Proteomes" id="UP001519887">
    <property type="component" value="Unassembled WGS sequence"/>
</dbReference>
<proteinExistence type="predicted"/>
<keyword evidence="1" id="KW-0732">Signal</keyword>
<feature type="signal peptide" evidence="1">
    <location>
        <begin position="1"/>
        <end position="25"/>
    </location>
</feature>
<sequence length="128" mass="13410">MKKLLLVSAVTVLVLIMAACGSNNSANNNAPENGAATETSAAAANEVVIKASNWEFDKEVYTIKKGEATTITLDADGVHGIEIPALNVKLTNGKSQDVTIADAGEYELHCNIPCGNGHTQMVAKIKVE</sequence>
<dbReference type="InterPro" id="IPR028096">
    <property type="entry name" value="EfeO_Cupredoxin"/>
</dbReference>
<feature type="domain" description="EfeO-type cupredoxin-like" evidence="2">
    <location>
        <begin position="30"/>
        <end position="113"/>
    </location>
</feature>
<organism evidence="3 4">
    <name type="scientific">Paenibacillus sepulcri</name>
    <dbReference type="NCBI Taxonomy" id="359917"/>
    <lineage>
        <taxon>Bacteria</taxon>
        <taxon>Bacillati</taxon>
        <taxon>Bacillota</taxon>
        <taxon>Bacilli</taxon>
        <taxon>Bacillales</taxon>
        <taxon>Paenibacillaceae</taxon>
        <taxon>Paenibacillus</taxon>
    </lineage>
</organism>
<evidence type="ECO:0000313" key="3">
    <source>
        <dbReference type="EMBL" id="MBW7459118.1"/>
    </source>
</evidence>
<dbReference type="Pfam" id="PF13473">
    <property type="entry name" value="Cupredoxin_1"/>
    <property type="match status" value="1"/>
</dbReference>
<dbReference type="PROSITE" id="PS51257">
    <property type="entry name" value="PROKAR_LIPOPROTEIN"/>
    <property type="match status" value="1"/>
</dbReference>
<feature type="chain" id="PRO_5045290712" evidence="1">
    <location>
        <begin position="26"/>
        <end position="128"/>
    </location>
</feature>
<evidence type="ECO:0000313" key="4">
    <source>
        <dbReference type="Proteomes" id="UP001519887"/>
    </source>
</evidence>
<dbReference type="Gene3D" id="2.60.40.420">
    <property type="entry name" value="Cupredoxins - blue copper proteins"/>
    <property type="match status" value="1"/>
</dbReference>
<protein>
    <submittedName>
        <fullName evidence="3">Cupredoxin domain-containing protein</fullName>
    </submittedName>
</protein>
<comment type="caution">
    <text evidence="3">The sequence shown here is derived from an EMBL/GenBank/DDBJ whole genome shotgun (WGS) entry which is preliminary data.</text>
</comment>
<dbReference type="SUPFAM" id="SSF49503">
    <property type="entry name" value="Cupredoxins"/>
    <property type="match status" value="1"/>
</dbReference>
<dbReference type="EMBL" id="JAHZIK010001488">
    <property type="protein sequence ID" value="MBW7459118.1"/>
    <property type="molecule type" value="Genomic_DNA"/>
</dbReference>
<dbReference type="InterPro" id="IPR008972">
    <property type="entry name" value="Cupredoxin"/>
</dbReference>
<evidence type="ECO:0000259" key="2">
    <source>
        <dbReference type="Pfam" id="PF13473"/>
    </source>
</evidence>
<reference evidence="3 4" key="1">
    <citation type="submission" date="2021-07" db="EMBL/GenBank/DDBJ databases">
        <title>Paenibacillus radiodurans sp. nov., isolated from the southeastern edge of Tengger Desert.</title>
        <authorList>
            <person name="Zhang G."/>
        </authorList>
    </citation>
    <scope>NUCLEOTIDE SEQUENCE [LARGE SCALE GENOMIC DNA]</scope>
    <source>
        <strain evidence="3 4">CCM 7311</strain>
    </source>
</reference>
<keyword evidence="4" id="KW-1185">Reference proteome</keyword>
<gene>
    <name evidence="3" type="ORF">K0U00_34215</name>
</gene>
<name>A0ABS7CDV9_9BACL</name>
<accession>A0ABS7CDV9</accession>
<evidence type="ECO:0000256" key="1">
    <source>
        <dbReference type="SAM" id="SignalP"/>
    </source>
</evidence>
<dbReference type="RefSeq" id="WP_210045579.1">
    <property type="nucleotide sequence ID" value="NZ_JBHLVU010000004.1"/>
</dbReference>